<dbReference type="InterPro" id="IPR026822">
    <property type="entry name" value="Spp2/MOS2_G-patch"/>
</dbReference>
<dbReference type="AlphaFoldDB" id="A0A8T0GWR4"/>
<reference evidence="5" key="1">
    <citation type="submission" date="2020-06" db="EMBL/GenBank/DDBJ databases">
        <title>WGS assembly of Ceratodon purpureus strain R40.</title>
        <authorList>
            <person name="Carey S.B."/>
            <person name="Jenkins J."/>
            <person name="Shu S."/>
            <person name="Lovell J.T."/>
            <person name="Sreedasyam A."/>
            <person name="Maumus F."/>
            <person name="Tiley G.P."/>
            <person name="Fernandez-Pozo N."/>
            <person name="Barry K."/>
            <person name="Chen C."/>
            <person name="Wang M."/>
            <person name="Lipzen A."/>
            <person name="Daum C."/>
            <person name="Saski C.A."/>
            <person name="Payton A.C."/>
            <person name="Mcbreen J.C."/>
            <person name="Conrad R.E."/>
            <person name="Kollar L.M."/>
            <person name="Olsson S."/>
            <person name="Huttunen S."/>
            <person name="Landis J.B."/>
            <person name="Wickett N.J."/>
            <person name="Johnson M.G."/>
            <person name="Rensing S.A."/>
            <person name="Grimwood J."/>
            <person name="Schmutz J."/>
            <person name="Mcdaniel S.F."/>
        </authorList>
    </citation>
    <scope>NUCLEOTIDE SEQUENCE</scope>
    <source>
        <strain evidence="5">R40</strain>
    </source>
</reference>
<gene>
    <name evidence="5" type="ORF">KC19_9G187500</name>
</gene>
<feature type="domain" description="G-patch" evidence="4">
    <location>
        <begin position="172"/>
        <end position="218"/>
    </location>
</feature>
<dbReference type="InterPro" id="IPR045166">
    <property type="entry name" value="Spp2-like"/>
</dbReference>
<evidence type="ECO:0000313" key="6">
    <source>
        <dbReference type="Proteomes" id="UP000822688"/>
    </source>
</evidence>
<feature type="compositionally biased region" description="Gly residues" evidence="3">
    <location>
        <begin position="1"/>
        <end position="16"/>
    </location>
</feature>
<dbReference type="Proteomes" id="UP000822688">
    <property type="component" value="Chromosome 9"/>
</dbReference>
<evidence type="ECO:0000256" key="2">
    <source>
        <dbReference type="ARBA" id="ARBA00023242"/>
    </source>
</evidence>
<proteinExistence type="predicted"/>
<dbReference type="PANTHER" id="PTHR15818:SF2">
    <property type="entry name" value="G-PATCH DOMAIN AND KOW MOTIFS-CONTAINING PROTEIN"/>
    <property type="match status" value="1"/>
</dbReference>
<sequence length="385" mass="45030">MAEGEGNGVEGGGGGAGEKKVMKFSFSKTKPSNRRPPLPPKGKEKEDVVVEYVTSVDAEAGIVVVNPRAGSGVKVVPKLENSWRPEKRMKNIMMESDSTKSTDETFEMETIDAGPKANVQYGLTLMERVESEGVAEAPRRMSLKELEDQKLREDLTNLPEEATLDQYEELPVEAFGEALLRGMGWEKGKPIGRNSKTIVEPVEYTRRQGTLGLGATPPPPKETNKKYIKPGETRDRRRVDYDKPRDSREKRRDEESRENGRDEYIKPEKSRDSRREEYINPRDSREHRREVDLRESRRDDYIEPRDSRESRREDESRRSRRDDDTESRDSREKKREEHRKPKDSRESRREEFSETRDSREKRRDDYSRSDEHRESRREQKRSNRR</sequence>
<accession>A0A8T0GWR4</accession>
<keyword evidence="6" id="KW-1185">Reference proteome</keyword>
<comment type="subcellular location">
    <subcellularLocation>
        <location evidence="1">Nucleus</location>
    </subcellularLocation>
</comment>
<dbReference type="EMBL" id="CM026430">
    <property type="protein sequence ID" value="KAG0562987.1"/>
    <property type="molecule type" value="Genomic_DNA"/>
</dbReference>
<dbReference type="GO" id="GO:0003676">
    <property type="term" value="F:nucleic acid binding"/>
    <property type="evidence" value="ECO:0007669"/>
    <property type="project" value="InterPro"/>
</dbReference>
<name>A0A8T0GWR4_CERPU</name>
<feature type="compositionally biased region" description="Basic and acidic residues" evidence="3">
    <location>
        <begin position="222"/>
        <end position="385"/>
    </location>
</feature>
<dbReference type="GO" id="GO:0000398">
    <property type="term" value="P:mRNA splicing, via spliceosome"/>
    <property type="evidence" value="ECO:0007669"/>
    <property type="project" value="InterPro"/>
</dbReference>
<dbReference type="PANTHER" id="PTHR15818">
    <property type="entry name" value="G PATCH AND KOW-CONTAINING"/>
    <property type="match status" value="1"/>
</dbReference>
<dbReference type="Pfam" id="PF12656">
    <property type="entry name" value="G-patch_2"/>
    <property type="match status" value="1"/>
</dbReference>
<keyword evidence="2" id="KW-0539">Nucleus</keyword>
<comment type="caution">
    <text evidence="5">The sequence shown here is derived from an EMBL/GenBank/DDBJ whole genome shotgun (WGS) entry which is preliminary data.</text>
</comment>
<feature type="region of interest" description="Disordered" evidence="3">
    <location>
        <begin position="186"/>
        <end position="385"/>
    </location>
</feature>
<feature type="region of interest" description="Disordered" evidence="3">
    <location>
        <begin position="1"/>
        <end position="46"/>
    </location>
</feature>
<protein>
    <recommendedName>
        <fullName evidence="4">G-patch domain-containing protein</fullName>
    </recommendedName>
</protein>
<evidence type="ECO:0000313" key="5">
    <source>
        <dbReference type="EMBL" id="KAG0562987.1"/>
    </source>
</evidence>
<organism evidence="5 6">
    <name type="scientific">Ceratodon purpureus</name>
    <name type="common">Fire moss</name>
    <name type="synonym">Dicranum purpureum</name>
    <dbReference type="NCBI Taxonomy" id="3225"/>
    <lineage>
        <taxon>Eukaryota</taxon>
        <taxon>Viridiplantae</taxon>
        <taxon>Streptophyta</taxon>
        <taxon>Embryophyta</taxon>
        <taxon>Bryophyta</taxon>
        <taxon>Bryophytina</taxon>
        <taxon>Bryopsida</taxon>
        <taxon>Dicranidae</taxon>
        <taxon>Pseudoditrichales</taxon>
        <taxon>Ditrichaceae</taxon>
        <taxon>Ceratodon</taxon>
    </lineage>
</organism>
<dbReference type="PROSITE" id="PS50174">
    <property type="entry name" value="G_PATCH"/>
    <property type="match status" value="1"/>
</dbReference>
<dbReference type="GO" id="GO:0005681">
    <property type="term" value="C:spliceosomal complex"/>
    <property type="evidence" value="ECO:0007669"/>
    <property type="project" value="TreeGrafter"/>
</dbReference>
<evidence type="ECO:0000256" key="1">
    <source>
        <dbReference type="ARBA" id="ARBA00004123"/>
    </source>
</evidence>
<evidence type="ECO:0000259" key="4">
    <source>
        <dbReference type="PROSITE" id="PS50174"/>
    </source>
</evidence>
<dbReference type="SMART" id="SM00443">
    <property type="entry name" value="G_patch"/>
    <property type="match status" value="1"/>
</dbReference>
<evidence type="ECO:0000256" key="3">
    <source>
        <dbReference type="SAM" id="MobiDB-lite"/>
    </source>
</evidence>
<dbReference type="InterPro" id="IPR000467">
    <property type="entry name" value="G_patch_dom"/>
</dbReference>